<accession>A0A250DH10</accession>
<dbReference type="Pfam" id="PF03401">
    <property type="entry name" value="TctC"/>
    <property type="match status" value="1"/>
</dbReference>
<organism evidence="3 4">
    <name type="scientific">Variovorax boronicumulans</name>
    <dbReference type="NCBI Taxonomy" id="436515"/>
    <lineage>
        <taxon>Bacteria</taxon>
        <taxon>Pseudomonadati</taxon>
        <taxon>Pseudomonadota</taxon>
        <taxon>Betaproteobacteria</taxon>
        <taxon>Burkholderiales</taxon>
        <taxon>Comamonadaceae</taxon>
        <taxon>Variovorax</taxon>
    </lineage>
</organism>
<evidence type="ECO:0000313" key="3">
    <source>
        <dbReference type="EMBL" id="ATA53636.1"/>
    </source>
</evidence>
<evidence type="ECO:0000313" key="4">
    <source>
        <dbReference type="Proteomes" id="UP000217154"/>
    </source>
</evidence>
<dbReference type="PANTHER" id="PTHR42928">
    <property type="entry name" value="TRICARBOXYLATE-BINDING PROTEIN"/>
    <property type="match status" value="1"/>
</dbReference>
<dbReference type="InterPro" id="IPR005064">
    <property type="entry name" value="BUG"/>
</dbReference>
<dbReference type="PANTHER" id="PTHR42928:SF5">
    <property type="entry name" value="BLR1237 PROTEIN"/>
    <property type="match status" value="1"/>
</dbReference>
<dbReference type="KEGG" id="vbo:CKY39_10725"/>
<dbReference type="Proteomes" id="UP000217154">
    <property type="component" value="Chromosome"/>
</dbReference>
<dbReference type="InterPro" id="IPR042100">
    <property type="entry name" value="Bug_dom1"/>
</dbReference>
<sequence length="380" mass="40444">MCSSTTRGSWGRSSGWSAPFIRVRRHILTRRRARRTEAAESLTRSRISPPSQKAHPMSKHPGGRRGLSLIFCALMALASSATLAQEKYPSRAITWVVGYPPGGSVDVVTRLVARKLEATLGQPIVVDNKPGATGSLALRYVATQPADGYTLVTVPGPVLTSIPMPQIGKEMSAIAMLAKGSTVLVGPARPDAPKDLKALLADASVHPDKYSYGSSGNGTGQHLTGELIQALTGVTMTHVPYKGGNQAVTDVIGGQIPLAVLGITPVLPHIRSGKLKAYGVSTATRSTSLPEVPTLREAGIANFEASQWFVLAARAGIPADRSDRLNEAVAQALKDPEVMKGFENVGMFPEANSAKQTADYIHSDMRRWADLVKKNKIAID</sequence>
<dbReference type="SUPFAM" id="SSF53850">
    <property type="entry name" value="Periplasmic binding protein-like II"/>
    <property type="match status" value="1"/>
</dbReference>
<dbReference type="EMBL" id="CP023284">
    <property type="protein sequence ID" value="ATA53636.1"/>
    <property type="molecule type" value="Genomic_DNA"/>
</dbReference>
<comment type="similarity">
    <text evidence="1">Belongs to the UPF0065 (bug) family.</text>
</comment>
<evidence type="ECO:0000256" key="2">
    <source>
        <dbReference type="SAM" id="MobiDB-lite"/>
    </source>
</evidence>
<dbReference type="Gene3D" id="3.40.190.10">
    <property type="entry name" value="Periplasmic binding protein-like II"/>
    <property type="match status" value="1"/>
</dbReference>
<proteinExistence type="inferred from homology"/>
<protein>
    <submittedName>
        <fullName evidence="3">ABC transporter substrate-binding protein</fullName>
    </submittedName>
</protein>
<dbReference type="Gene3D" id="3.40.190.150">
    <property type="entry name" value="Bordetella uptake gene, domain 1"/>
    <property type="match status" value="1"/>
</dbReference>
<feature type="region of interest" description="Disordered" evidence="2">
    <location>
        <begin position="32"/>
        <end position="62"/>
    </location>
</feature>
<evidence type="ECO:0000256" key="1">
    <source>
        <dbReference type="ARBA" id="ARBA00006987"/>
    </source>
</evidence>
<dbReference type="AlphaFoldDB" id="A0A250DH10"/>
<dbReference type="CDD" id="cd07012">
    <property type="entry name" value="PBP2_Bug_TTT"/>
    <property type="match status" value="1"/>
</dbReference>
<name>A0A250DH10_9BURK</name>
<gene>
    <name evidence="3" type="ORF">CKY39_10725</name>
</gene>
<reference evidence="3 4" key="1">
    <citation type="submission" date="2017-09" db="EMBL/GenBank/DDBJ databases">
        <title>The diverse metabolic capabilities of V. boronicumulans make it an excellent choice for continued studies on novel biodegradation.</title>
        <authorList>
            <person name="Sun S."/>
        </authorList>
    </citation>
    <scope>NUCLEOTIDE SEQUENCE [LARGE SCALE GENOMIC DNA]</scope>
    <source>
        <strain evidence="3 4">J1</strain>
    </source>
</reference>